<dbReference type="Pfam" id="PF12682">
    <property type="entry name" value="Flavodoxin_4"/>
    <property type="match status" value="1"/>
</dbReference>
<protein>
    <recommendedName>
        <fullName evidence="1">Flavodoxin-like domain-containing protein</fullName>
    </recommendedName>
</protein>
<dbReference type="Proteomes" id="UP000264880">
    <property type="component" value="Chromosome"/>
</dbReference>
<dbReference type="PANTHER" id="PTHR23150:SF19">
    <property type="entry name" value="FORMYLGLYCINE-GENERATING ENZYME"/>
    <property type="match status" value="1"/>
</dbReference>
<dbReference type="PROSITE" id="PS50902">
    <property type="entry name" value="FLAVODOXIN_LIKE"/>
    <property type="match status" value="1"/>
</dbReference>
<dbReference type="InterPro" id="IPR042095">
    <property type="entry name" value="SUMF_sf"/>
</dbReference>
<name>A0AAC9XLQ0_9SPIR</name>
<proteinExistence type="predicted"/>
<dbReference type="InterPro" id="IPR016187">
    <property type="entry name" value="CTDL_fold"/>
</dbReference>
<dbReference type="Gene3D" id="3.90.1580.10">
    <property type="entry name" value="paralog of FGE (formylglycine-generating enzyme)"/>
    <property type="match status" value="1"/>
</dbReference>
<organism evidence="2 3">
    <name type="scientific">Brachyspira hampsonii</name>
    <dbReference type="NCBI Taxonomy" id="1287055"/>
    <lineage>
        <taxon>Bacteria</taxon>
        <taxon>Pseudomonadati</taxon>
        <taxon>Spirochaetota</taxon>
        <taxon>Spirochaetia</taxon>
        <taxon>Brachyspirales</taxon>
        <taxon>Brachyspiraceae</taxon>
        <taxon>Brachyspira</taxon>
    </lineage>
</organism>
<dbReference type="InterPro" id="IPR008254">
    <property type="entry name" value="Flavodoxin/NO_synth"/>
</dbReference>
<dbReference type="RefSeq" id="WP_069731818.1">
    <property type="nucleotide sequence ID" value="NZ_CP019914.1"/>
</dbReference>
<accession>A0AAC9XLQ0</accession>
<evidence type="ECO:0000313" key="2">
    <source>
        <dbReference type="EMBL" id="ASJ22603.1"/>
    </source>
</evidence>
<dbReference type="Gene3D" id="3.40.50.360">
    <property type="match status" value="1"/>
</dbReference>
<dbReference type="GO" id="GO:0010181">
    <property type="term" value="F:FMN binding"/>
    <property type="evidence" value="ECO:0007669"/>
    <property type="project" value="InterPro"/>
</dbReference>
<sequence>MKNKKILSISVLIIAVIVFYALNKSENNIIQNQQVFAQEVNTQANNSGDEKMINDNLILLEGGSFMMGSPDTERQRDKDEVLHEVVINPFYIDPYEVTQKDYQNIMGKNPSHFKGENLPVENVTWYDAIEYCNALSKAKGLTPAYTIEGNTVKWNRNANGYRLLTEAEWEYAARAATRTVFNSLNHITSDNANFEGSYPYLIEENYVNPHNPDVKTSRYRGRTLEVNSLSPNQFGLYNMHGNVSEWCFDYYGEYDTENNNNPYGNQNGSLRVSRGGSYIDFAKHLRAAYRSACNPLSTDRNTGFRIARNAKPINDIIETAYSLNIKIPQNPKILIAYFSYSGNTRNAAEIIKEKTGADIIEIKMKTPYRGRGNIYETSQIDLNNNVYPELTDHVQNMEKYDIILLGYPTWWATMPMPVFSFIKEYDFSGKSVITFSSHGGTMFGESVSDLAKLIPDAYVGLALEFNYSGGRELENRISEWLKLNAINEI</sequence>
<evidence type="ECO:0000313" key="3">
    <source>
        <dbReference type="Proteomes" id="UP000264880"/>
    </source>
</evidence>
<gene>
    <name evidence="2" type="ORF">BHAMNSH16_13505</name>
</gene>
<dbReference type="GO" id="GO:0120147">
    <property type="term" value="F:formylglycine-generating oxidase activity"/>
    <property type="evidence" value="ECO:0007669"/>
    <property type="project" value="TreeGrafter"/>
</dbReference>
<dbReference type="InterPro" id="IPR051043">
    <property type="entry name" value="Sulfatase_Mod_Factor_Kinase"/>
</dbReference>
<dbReference type="EMBL" id="CP019914">
    <property type="protein sequence ID" value="ASJ22603.1"/>
    <property type="molecule type" value="Genomic_DNA"/>
</dbReference>
<keyword evidence="3" id="KW-1185">Reference proteome</keyword>
<dbReference type="KEGG" id="bhp:BHAMNSH16_13505"/>
<dbReference type="InterPro" id="IPR029039">
    <property type="entry name" value="Flavoprotein-like_sf"/>
</dbReference>
<evidence type="ECO:0000259" key="1">
    <source>
        <dbReference type="PROSITE" id="PS50902"/>
    </source>
</evidence>
<dbReference type="PANTHER" id="PTHR23150">
    <property type="entry name" value="SULFATASE MODIFYING FACTOR 1, 2"/>
    <property type="match status" value="1"/>
</dbReference>
<dbReference type="SUPFAM" id="SSF56436">
    <property type="entry name" value="C-type lectin-like"/>
    <property type="match status" value="1"/>
</dbReference>
<dbReference type="Pfam" id="PF03781">
    <property type="entry name" value="FGE-sulfatase"/>
    <property type="match status" value="1"/>
</dbReference>
<reference evidence="2 3" key="1">
    <citation type="submission" date="2017-02" db="EMBL/GenBank/DDBJ databases">
        <title>Complete genome sequence of Brachyspira hampsonii genomovar I strain NSH-16 (ATCC BAA-2463).</title>
        <authorList>
            <person name="Mirajkar N.S."/>
            <person name="Gebhart C.J."/>
        </authorList>
    </citation>
    <scope>NUCLEOTIDE SEQUENCE [LARGE SCALE GENOMIC DNA]</scope>
    <source>
        <strain evidence="2 3">NSH-16</strain>
    </source>
</reference>
<dbReference type="SUPFAM" id="SSF52218">
    <property type="entry name" value="Flavoproteins"/>
    <property type="match status" value="1"/>
</dbReference>
<dbReference type="AlphaFoldDB" id="A0AAC9XLQ0"/>
<feature type="domain" description="Flavodoxin-like" evidence="1">
    <location>
        <begin position="333"/>
        <end position="489"/>
    </location>
</feature>
<dbReference type="InterPro" id="IPR005532">
    <property type="entry name" value="SUMF_dom"/>
</dbReference>